<dbReference type="GO" id="GO:0006107">
    <property type="term" value="P:oxaloacetate metabolic process"/>
    <property type="evidence" value="ECO:0007669"/>
    <property type="project" value="UniProtKB-ARBA"/>
</dbReference>
<sequence length="282" mass="31180">MAQFDRLVRFRDVLGHIHHGEASKIPWEADLVGKTVPIYSGVDPWDENFRLTDEEATISEVLSPLTSVPIIHGIGLNYREHAKEGDVPIPPHPIVFTKCADTLAGPYEDIPINKEALLLDYEGELCIVIGKDCKNLSPDDDPSEFVLGYTVGNDVSSRYWQQQQHGGGQHGYAKSFDKFAPLGPSISSRIVIPDPGALSLKTWVNGELRQSASTDDLIFDVRTIIRHLTRGMTLRRGSVIMTGTPSGVGIVRNPPSILKDGDIVEIEISKIGRIKNKMMFEN</sequence>
<dbReference type="InterPro" id="IPR011234">
    <property type="entry name" value="Fumarylacetoacetase-like_C"/>
</dbReference>
<dbReference type="EMBL" id="NCSJ02000451">
    <property type="protein sequence ID" value="RFU24406.1"/>
    <property type="molecule type" value="Genomic_DNA"/>
</dbReference>
<accession>A0A3E2GTJ0</accession>
<evidence type="ECO:0000259" key="3">
    <source>
        <dbReference type="Pfam" id="PF01557"/>
    </source>
</evidence>
<dbReference type="Pfam" id="PF01557">
    <property type="entry name" value="FAA_hydrolase"/>
    <property type="match status" value="1"/>
</dbReference>
<dbReference type="PANTHER" id="PTHR11820">
    <property type="entry name" value="ACYLPYRUVASE"/>
    <property type="match status" value="1"/>
</dbReference>
<feature type="domain" description="Fumarylacetoacetase-like C-terminal" evidence="3">
    <location>
        <begin position="72"/>
        <end position="277"/>
    </location>
</feature>
<dbReference type="Proteomes" id="UP000258309">
    <property type="component" value="Unassembled WGS sequence"/>
</dbReference>
<dbReference type="OrthoDB" id="411064at2759"/>
<feature type="non-terminal residue" evidence="4">
    <location>
        <position position="282"/>
    </location>
</feature>
<evidence type="ECO:0000256" key="2">
    <source>
        <dbReference type="ARBA" id="ARBA00022723"/>
    </source>
</evidence>
<dbReference type="FunFam" id="3.90.850.10:FF:000002">
    <property type="entry name" value="2-hydroxyhepta-2,4-diene-1,7-dioate isomerase"/>
    <property type="match status" value="1"/>
</dbReference>
<dbReference type="Gene3D" id="3.90.850.10">
    <property type="entry name" value="Fumarylacetoacetase-like, C-terminal domain"/>
    <property type="match status" value="1"/>
</dbReference>
<organism evidence="4 5">
    <name type="scientific">Scytalidium lignicola</name>
    <name type="common">Hyphomycete</name>
    <dbReference type="NCBI Taxonomy" id="5539"/>
    <lineage>
        <taxon>Eukaryota</taxon>
        <taxon>Fungi</taxon>
        <taxon>Dikarya</taxon>
        <taxon>Ascomycota</taxon>
        <taxon>Pezizomycotina</taxon>
        <taxon>Leotiomycetes</taxon>
        <taxon>Leotiomycetes incertae sedis</taxon>
        <taxon>Scytalidium</taxon>
    </lineage>
</organism>
<comment type="caution">
    <text evidence="4">The sequence shown here is derived from an EMBL/GenBank/DDBJ whole genome shotgun (WGS) entry which is preliminary data.</text>
</comment>
<keyword evidence="5" id="KW-1185">Reference proteome</keyword>
<dbReference type="GO" id="GO:0050163">
    <property type="term" value="F:oxaloacetate tautomerase activity"/>
    <property type="evidence" value="ECO:0007669"/>
    <property type="project" value="UniProtKB-ARBA"/>
</dbReference>
<dbReference type="STRING" id="5539.A0A3E2GTJ0"/>
<dbReference type="AlphaFoldDB" id="A0A3E2GTJ0"/>
<dbReference type="PANTHER" id="PTHR11820:SF100">
    <property type="entry name" value="FUMARYLACETOACETATE HYDROLASE FAMILY PROTEIN (AFU_ORTHOLOGUE AFUA_4G01490)"/>
    <property type="match status" value="1"/>
</dbReference>
<dbReference type="GO" id="GO:0046872">
    <property type="term" value="F:metal ion binding"/>
    <property type="evidence" value="ECO:0007669"/>
    <property type="project" value="UniProtKB-KW"/>
</dbReference>
<name>A0A3E2GTJ0_SCYLI</name>
<dbReference type="InterPro" id="IPR036663">
    <property type="entry name" value="Fumarylacetoacetase_C_sf"/>
</dbReference>
<keyword evidence="2" id="KW-0479">Metal-binding</keyword>
<reference evidence="4 5" key="1">
    <citation type="submission" date="2018-05" db="EMBL/GenBank/DDBJ databases">
        <title>Draft genome sequence of Scytalidium lignicola DSM 105466, a ubiquitous saprotrophic fungus.</title>
        <authorList>
            <person name="Buettner E."/>
            <person name="Gebauer A.M."/>
            <person name="Hofrichter M."/>
            <person name="Liers C."/>
            <person name="Kellner H."/>
        </authorList>
    </citation>
    <scope>NUCLEOTIDE SEQUENCE [LARGE SCALE GENOMIC DNA]</scope>
    <source>
        <strain evidence="4 5">DSM 105466</strain>
    </source>
</reference>
<gene>
    <name evidence="4" type="ORF">B7463_g11930</name>
</gene>
<protein>
    <recommendedName>
        <fullName evidence="3">Fumarylacetoacetase-like C-terminal domain-containing protein</fullName>
    </recommendedName>
</protein>
<dbReference type="OMA" id="AKHIDYG"/>
<comment type="similarity">
    <text evidence="1">Belongs to the FAH family.</text>
</comment>
<proteinExistence type="inferred from homology"/>
<evidence type="ECO:0000256" key="1">
    <source>
        <dbReference type="ARBA" id="ARBA00010211"/>
    </source>
</evidence>
<dbReference type="SUPFAM" id="SSF56529">
    <property type="entry name" value="FAH"/>
    <property type="match status" value="1"/>
</dbReference>
<evidence type="ECO:0000313" key="5">
    <source>
        <dbReference type="Proteomes" id="UP000258309"/>
    </source>
</evidence>
<evidence type="ECO:0000313" key="4">
    <source>
        <dbReference type="EMBL" id="RFU24406.1"/>
    </source>
</evidence>
<feature type="non-terminal residue" evidence="4">
    <location>
        <position position="1"/>
    </location>
</feature>